<protein>
    <submittedName>
        <fullName evidence="1">Uncharacterized protein</fullName>
    </submittedName>
</protein>
<reference evidence="1 2" key="1">
    <citation type="submission" date="2015-12" db="EMBL/GenBank/DDBJ databases">
        <title>Phylogenomics in the description of a new species in the Pseudomonas syringae group.</title>
        <authorList>
            <person name="Busquets A."/>
            <person name="Gomila M."/>
            <person name="Beiki F."/>
            <person name="Rahimian H."/>
            <person name="Mulet M."/>
            <person name="Sanchez D."/>
            <person name="Garcia-Valdes E."/>
            <person name="Lalucat J."/>
        </authorList>
    </citation>
    <scope>NUCLEOTIDE SEQUENCE [LARGE SCALE GENOMIC DNA]</scope>
    <source>
        <strain evidence="1 2">S25</strain>
    </source>
</reference>
<keyword evidence="2" id="KW-1185">Reference proteome</keyword>
<organism evidence="1 2">
    <name type="scientific">Pseudomonas maioricensis</name>
    <dbReference type="NCBI Taxonomy" id="1766623"/>
    <lineage>
        <taxon>Bacteria</taxon>
        <taxon>Pseudomonadati</taxon>
        <taxon>Pseudomonadota</taxon>
        <taxon>Gammaproteobacteria</taxon>
        <taxon>Pseudomonadales</taxon>
        <taxon>Pseudomonadaceae</taxon>
        <taxon>Pseudomonas</taxon>
    </lineage>
</organism>
<evidence type="ECO:0000313" key="1">
    <source>
        <dbReference type="EMBL" id="MCI8212335.1"/>
    </source>
</evidence>
<evidence type="ECO:0000313" key="2">
    <source>
        <dbReference type="Proteomes" id="UP001320513"/>
    </source>
</evidence>
<gene>
    <name evidence="1" type="ORF">AUC61_22640</name>
</gene>
<dbReference type="EMBL" id="LOHG01000020">
    <property type="protein sequence ID" value="MCI8212335.1"/>
    <property type="molecule type" value="Genomic_DNA"/>
</dbReference>
<dbReference type="Proteomes" id="UP001320513">
    <property type="component" value="Unassembled WGS sequence"/>
</dbReference>
<proteinExistence type="predicted"/>
<comment type="caution">
    <text evidence="1">The sequence shown here is derived from an EMBL/GenBank/DDBJ whole genome shotgun (WGS) entry which is preliminary data.</text>
</comment>
<sequence>MAALDVLHPYSNPASSAEAAPVQLRNVIRQFGRHKVIDELNLDSAAAHDAVEAPAVQDNLRRFANVR</sequence>
<name>A0ABS9ZP39_9PSED</name>
<accession>A0ABS9ZP39</accession>